<dbReference type="PROSITE" id="PS51186">
    <property type="entry name" value="GNAT"/>
    <property type="match status" value="1"/>
</dbReference>
<name>A0A1Q8ZQU2_9HYPH</name>
<dbReference type="PANTHER" id="PTHR13355:SF15">
    <property type="entry name" value="GCN5-RELATED N-ACETYLTRANSFERASE 3, CHLOROPLASTIC"/>
    <property type="match status" value="1"/>
</dbReference>
<accession>A0A1Q8ZQU2</accession>
<evidence type="ECO:0000259" key="1">
    <source>
        <dbReference type="PROSITE" id="PS51186"/>
    </source>
</evidence>
<keyword evidence="3" id="KW-1185">Reference proteome</keyword>
<dbReference type="EMBL" id="MKIM01000027">
    <property type="protein sequence ID" value="OLP44368.1"/>
    <property type="molecule type" value="Genomic_DNA"/>
</dbReference>
<reference evidence="2 3" key="1">
    <citation type="submission" date="2016-09" db="EMBL/GenBank/DDBJ databases">
        <title>Rhizobium oryziradicis sp. nov., isolated from the root of rice.</title>
        <authorList>
            <person name="Zhao J."/>
            <person name="Zhang X."/>
        </authorList>
    </citation>
    <scope>NUCLEOTIDE SEQUENCE [LARGE SCALE GENOMIC DNA]</scope>
    <source>
        <strain evidence="2 3">N19</strain>
    </source>
</reference>
<evidence type="ECO:0000313" key="2">
    <source>
        <dbReference type="EMBL" id="OLP44368.1"/>
    </source>
</evidence>
<dbReference type="InterPro" id="IPR039143">
    <property type="entry name" value="GNPNAT1-like"/>
</dbReference>
<protein>
    <submittedName>
        <fullName evidence="2">GNAT family N-acetyltransferase</fullName>
    </submittedName>
</protein>
<dbReference type="Proteomes" id="UP000186894">
    <property type="component" value="Unassembled WGS sequence"/>
</dbReference>
<dbReference type="InterPro" id="IPR016181">
    <property type="entry name" value="Acyl_CoA_acyltransferase"/>
</dbReference>
<comment type="caution">
    <text evidence="2">The sequence shown here is derived from an EMBL/GenBank/DDBJ whole genome shotgun (WGS) entry which is preliminary data.</text>
</comment>
<dbReference type="Pfam" id="PF00583">
    <property type="entry name" value="Acetyltransf_1"/>
    <property type="match status" value="1"/>
</dbReference>
<dbReference type="Gene3D" id="3.40.630.30">
    <property type="match status" value="1"/>
</dbReference>
<organism evidence="2 3">
    <name type="scientific">Rhizobium oryziradicis</name>
    <dbReference type="NCBI Taxonomy" id="1867956"/>
    <lineage>
        <taxon>Bacteria</taxon>
        <taxon>Pseudomonadati</taxon>
        <taxon>Pseudomonadota</taxon>
        <taxon>Alphaproteobacteria</taxon>
        <taxon>Hyphomicrobiales</taxon>
        <taxon>Rhizobiaceae</taxon>
        <taxon>Rhizobium/Agrobacterium group</taxon>
        <taxon>Rhizobium</taxon>
    </lineage>
</organism>
<dbReference type="RefSeq" id="WP_075639877.1">
    <property type="nucleotide sequence ID" value="NZ_MKIM01000027.1"/>
</dbReference>
<dbReference type="AlphaFoldDB" id="A0A1Q8ZQU2"/>
<gene>
    <name evidence="2" type="ORF">BJF95_07455</name>
</gene>
<dbReference type="InterPro" id="IPR000182">
    <property type="entry name" value="GNAT_dom"/>
</dbReference>
<keyword evidence="2" id="KW-0808">Transferase</keyword>
<dbReference type="STRING" id="1867956.BJF95_07455"/>
<dbReference type="OrthoDB" id="7595389at2"/>
<evidence type="ECO:0000313" key="3">
    <source>
        <dbReference type="Proteomes" id="UP000186894"/>
    </source>
</evidence>
<dbReference type="CDD" id="cd04301">
    <property type="entry name" value="NAT_SF"/>
    <property type="match status" value="1"/>
</dbReference>
<dbReference type="SUPFAM" id="SSF55729">
    <property type="entry name" value="Acyl-CoA N-acyltransferases (Nat)"/>
    <property type="match status" value="1"/>
</dbReference>
<dbReference type="GO" id="GO:0008080">
    <property type="term" value="F:N-acetyltransferase activity"/>
    <property type="evidence" value="ECO:0007669"/>
    <property type="project" value="TreeGrafter"/>
</dbReference>
<proteinExistence type="predicted"/>
<dbReference type="PANTHER" id="PTHR13355">
    <property type="entry name" value="GLUCOSAMINE 6-PHOSPHATE N-ACETYLTRANSFERASE"/>
    <property type="match status" value="1"/>
</dbReference>
<feature type="domain" description="N-acetyltransferase" evidence="1">
    <location>
        <begin position="6"/>
        <end position="150"/>
    </location>
</feature>
<sequence length="150" mass="16322">MLKPPIRIRPAKDSDLESLLSLYSALNSDDDLLQADLVREKYAAILTHPGLTIFMALDEDVPVATASLVVIPNLTRGGRPYALIENVVSAPSHRGQGFGKAAVCHAIQAAWEAGCYKAMLLTGRQDPAIHQFYEACGFVQNKTGFQVRRG</sequence>